<reference evidence="3 4" key="1">
    <citation type="submission" date="2024-03" db="EMBL/GenBank/DDBJ databases">
        <title>Community enrichment and isolation of bacterial strains for fucoidan degradation.</title>
        <authorList>
            <person name="Sichert A."/>
        </authorList>
    </citation>
    <scope>NUCLEOTIDE SEQUENCE [LARGE SCALE GENOMIC DNA]</scope>
    <source>
        <strain evidence="3 4">AS81</strain>
    </source>
</reference>
<comment type="caution">
    <text evidence="3">The sequence shown here is derived from an EMBL/GenBank/DDBJ whole genome shotgun (WGS) entry which is preliminary data.</text>
</comment>
<dbReference type="GO" id="GO:0016787">
    <property type="term" value="F:hydrolase activity"/>
    <property type="evidence" value="ECO:0007669"/>
    <property type="project" value="UniProtKB-KW"/>
</dbReference>
<dbReference type="Pfam" id="PF00144">
    <property type="entry name" value="Beta-lactamase"/>
    <property type="match status" value="1"/>
</dbReference>
<protein>
    <submittedName>
        <fullName evidence="3">Serine hydrolase</fullName>
    </submittedName>
</protein>
<evidence type="ECO:0000259" key="2">
    <source>
        <dbReference type="Pfam" id="PF00144"/>
    </source>
</evidence>
<dbReference type="Proteomes" id="UP001388366">
    <property type="component" value="Unassembled WGS sequence"/>
</dbReference>
<feature type="domain" description="Beta-lactamase-related" evidence="2">
    <location>
        <begin position="107"/>
        <end position="382"/>
    </location>
</feature>
<organism evidence="3 4">
    <name type="scientific">Pseudoalteromonas neustonica</name>
    <dbReference type="NCBI Taxonomy" id="1840331"/>
    <lineage>
        <taxon>Bacteria</taxon>
        <taxon>Pseudomonadati</taxon>
        <taxon>Pseudomonadota</taxon>
        <taxon>Gammaproteobacteria</taxon>
        <taxon>Alteromonadales</taxon>
        <taxon>Pseudoalteromonadaceae</taxon>
        <taxon>Pseudoalteromonas</taxon>
    </lineage>
</organism>
<name>A0ABU9U3B3_9GAMM</name>
<keyword evidence="3" id="KW-0378">Hydrolase</keyword>
<keyword evidence="1" id="KW-0732">Signal</keyword>
<feature type="signal peptide" evidence="1">
    <location>
        <begin position="1"/>
        <end position="23"/>
    </location>
</feature>
<gene>
    <name evidence="3" type="ORF">WNY63_12370</name>
</gene>
<dbReference type="Gene3D" id="3.40.710.10">
    <property type="entry name" value="DD-peptidase/beta-lactamase superfamily"/>
    <property type="match status" value="1"/>
</dbReference>
<evidence type="ECO:0000256" key="1">
    <source>
        <dbReference type="SAM" id="SignalP"/>
    </source>
</evidence>
<dbReference type="InterPro" id="IPR001466">
    <property type="entry name" value="Beta-lactam-related"/>
</dbReference>
<evidence type="ECO:0000313" key="3">
    <source>
        <dbReference type="EMBL" id="MEM5551527.1"/>
    </source>
</evidence>
<evidence type="ECO:0000313" key="4">
    <source>
        <dbReference type="Proteomes" id="UP001388366"/>
    </source>
</evidence>
<dbReference type="InterPro" id="IPR012338">
    <property type="entry name" value="Beta-lactam/transpept-like"/>
</dbReference>
<accession>A0ABU9U3B3</accession>
<feature type="chain" id="PRO_5047260915" evidence="1">
    <location>
        <begin position="24"/>
        <end position="405"/>
    </location>
</feature>
<dbReference type="PANTHER" id="PTHR43283">
    <property type="entry name" value="BETA-LACTAMASE-RELATED"/>
    <property type="match status" value="1"/>
</dbReference>
<proteinExistence type="predicted"/>
<keyword evidence="4" id="KW-1185">Reference proteome</keyword>
<dbReference type="SUPFAM" id="SSF56601">
    <property type="entry name" value="beta-lactamase/transpeptidase-like"/>
    <property type="match status" value="1"/>
</dbReference>
<dbReference type="RefSeq" id="WP_342883999.1">
    <property type="nucleotide sequence ID" value="NZ_JBBMQU010000021.1"/>
</dbReference>
<dbReference type="InterPro" id="IPR050789">
    <property type="entry name" value="Diverse_Enzym_Activities"/>
</dbReference>
<sequence length="405" mass="44777">MHITLKNIIAVALLCGISSFVFINTAAANTEKDTKGTESLAPEASAGEAKLSFRDIPDLKEAFIDTTPADRKDGIPVGKLGGDGRNKGTIVKLAQEIAESKHGNYDSLLIAHKGKLLFESYYLRGRINLAHPQASATKAYTSLALGRAIQMGYLTMIDLDKPLISFLKDLDRTKLVEGAEKITLHKALTMHGGLSVDREKWKEIEKNSGQLQGQGLIQTLLENSGPITEDSQIYKYGNHNPMLVMTVIDAVVPGTAKDFIKNEILDKLGITNYSWDTHVSGLPQAGWMVKMTSRDMLKLGSMVLNKGNWNGEQLISSNYLAKATRGIVKPTIDWMPATYRYGYFWYQTPITIDDKSYNVTFAWGGGDQRIIVIDELDLTIVITGHDREEKLMDQILNAVLPVFAK</sequence>
<dbReference type="EMBL" id="JBBMQU010000021">
    <property type="protein sequence ID" value="MEM5551527.1"/>
    <property type="molecule type" value="Genomic_DNA"/>
</dbReference>
<dbReference type="PANTHER" id="PTHR43283:SF7">
    <property type="entry name" value="BETA-LACTAMASE-RELATED DOMAIN-CONTAINING PROTEIN"/>
    <property type="match status" value="1"/>
</dbReference>